<dbReference type="GO" id="GO:0004315">
    <property type="term" value="F:3-oxoacyl-[acyl-carrier-protein] synthase activity"/>
    <property type="evidence" value="ECO:0007669"/>
    <property type="project" value="TreeGrafter"/>
</dbReference>
<evidence type="ECO:0000259" key="4">
    <source>
        <dbReference type="PROSITE" id="PS52004"/>
    </source>
</evidence>
<dbReference type="PANTHER" id="PTHR11712">
    <property type="entry name" value="POLYKETIDE SYNTHASE-RELATED"/>
    <property type="match status" value="1"/>
</dbReference>
<proteinExistence type="inferred from homology"/>
<sequence length="378" mass="39202">MNWVVSGLGAISAVGGNPDEMFANLCGGRSGLRELHGIDRTPYRGRYAYQIHDHPDGHDVPGRASAFVADVIEQAAIRAGLGTDLRDVPILIGSGLRELRSAELHWRDKGDLGALSADDLHFGTALRSRFGATDTHTVANACAASVYALALAADMLATDQADSVVVAGVDVLNESMSGVMERVHPVAPDRLRPFDRNRAGVMMGEGAAAVVLSRDAAEPLCRVRAVEVGCDAHHDTAPNPEGFAEAMRAAHRSAGVAPADIDLVMLHGTGTLLNDEVEATATEKVFGADVGVPLMTAIKSMTGHTGGASGVMSLVSAVLSMAHGMVPPVVGLTDPVDEAASFRFVTGAAARHPVSVAQVNALGFGGMNTVAVLEAPNR</sequence>
<dbReference type="GO" id="GO:0006633">
    <property type="term" value="P:fatty acid biosynthetic process"/>
    <property type="evidence" value="ECO:0007669"/>
    <property type="project" value="TreeGrafter"/>
</dbReference>
<evidence type="ECO:0000256" key="3">
    <source>
        <dbReference type="RuleBase" id="RU003694"/>
    </source>
</evidence>
<dbReference type="InterPro" id="IPR014030">
    <property type="entry name" value="Ketoacyl_synth_N"/>
</dbReference>
<evidence type="ECO:0000313" key="5">
    <source>
        <dbReference type="EMBL" id="MBB0242685.1"/>
    </source>
</evidence>
<gene>
    <name evidence="5" type="ORF">FNQ90_00820</name>
</gene>
<evidence type="ECO:0000256" key="1">
    <source>
        <dbReference type="ARBA" id="ARBA00008467"/>
    </source>
</evidence>
<evidence type="ECO:0000313" key="6">
    <source>
        <dbReference type="Proteomes" id="UP000538929"/>
    </source>
</evidence>
<keyword evidence="6" id="KW-1185">Reference proteome</keyword>
<protein>
    <submittedName>
        <fullName evidence="5">3-oxoacyl-ACP synthase</fullName>
    </submittedName>
</protein>
<name>A0A7W3T9V3_9ACTN</name>
<accession>A0A7W3T9V3</accession>
<comment type="similarity">
    <text evidence="1 3">Belongs to the thiolase-like superfamily. Beta-ketoacyl-ACP synthases family.</text>
</comment>
<dbReference type="InterPro" id="IPR014031">
    <property type="entry name" value="Ketoacyl_synth_C"/>
</dbReference>
<dbReference type="RefSeq" id="WP_182604481.1">
    <property type="nucleotide sequence ID" value="NZ_VKHT01000011.1"/>
</dbReference>
<dbReference type="AlphaFoldDB" id="A0A7W3T9V3"/>
<dbReference type="PANTHER" id="PTHR11712:SF347">
    <property type="entry name" value="BETA KETOACYL-ACYL CARRIER PROTEIN SYNTHASE"/>
    <property type="match status" value="1"/>
</dbReference>
<keyword evidence="2 3" id="KW-0808">Transferase</keyword>
<dbReference type="Pfam" id="PF02801">
    <property type="entry name" value="Ketoacyl-synt_C"/>
    <property type="match status" value="1"/>
</dbReference>
<dbReference type="Gene3D" id="3.40.47.10">
    <property type="match status" value="2"/>
</dbReference>
<reference evidence="6" key="1">
    <citation type="submission" date="2019-10" db="EMBL/GenBank/DDBJ databases">
        <title>Streptomyces sp. nov., a novel actinobacterium isolated from alkaline environment.</title>
        <authorList>
            <person name="Golinska P."/>
        </authorList>
    </citation>
    <scope>NUCLEOTIDE SEQUENCE [LARGE SCALE GENOMIC DNA]</scope>
    <source>
        <strain evidence="6">DSM 42118</strain>
    </source>
</reference>
<dbReference type="InterPro" id="IPR016039">
    <property type="entry name" value="Thiolase-like"/>
</dbReference>
<dbReference type="Pfam" id="PF00109">
    <property type="entry name" value="ketoacyl-synt"/>
    <property type="match status" value="1"/>
</dbReference>
<organism evidence="5 6">
    <name type="scientific">Streptomyces alkaliphilus</name>
    <dbReference type="NCBI Taxonomy" id="1472722"/>
    <lineage>
        <taxon>Bacteria</taxon>
        <taxon>Bacillati</taxon>
        <taxon>Actinomycetota</taxon>
        <taxon>Actinomycetes</taxon>
        <taxon>Kitasatosporales</taxon>
        <taxon>Streptomycetaceae</taxon>
        <taxon>Streptomyces</taxon>
    </lineage>
</organism>
<dbReference type="EMBL" id="VKHT01000011">
    <property type="protein sequence ID" value="MBB0242685.1"/>
    <property type="molecule type" value="Genomic_DNA"/>
</dbReference>
<dbReference type="InterPro" id="IPR020841">
    <property type="entry name" value="PKS_Beta-ketoAc_synthase_dom"/>
</dbReference>
<feature type="domain" description="Ketosynthase family 3 (KS3)" evidence="4">
    <location>
        <begin position="1"/>
        <end position="375"/>
    </location>
</feature>
<dbReference type="PROSITE" id="PS52004">
    <property type="entry name" value="KS3_2"/>
    <property type="match status" value="1"/>
</dbReference>
<dbReference type="SMART" id="SM00825">
    <property type="entry name" value="PKS_KS"/>
    <property type="match status" value="1"/>
</dbReference>
<evidence type="ECO:0000256" key="2">
    <source>
        <dbReference type="ARBA" id="ARBA00022679"/>
    </source>
</evidence>
<dbReference type="InterPro" id="IPR000794">
    <property type="entry name" value="Beta-ketoacyl_synthase"/>
</dbReference>
<dbReference type="Proteomes" id="UP000538929">
    <property type="component" value="Unassembled WGS sequence"/>
</dbReference>
<comment type="caution">
    <text evidence="5">The sequence shown here is derived from an EMBL/GenBank/DDBJ whole genome shotgun (WGS) entry which is preliminary data.</text>
</comment>
<dbReference type="SUPFAM" id="SSF53901">
    <property type="entry name" value="Thiolase-like"/>
    <property type="match status" value="2"/>
</dbReference>